<reference evidence="3 4" key="1">
    <citation type="submission" date="2016-01" db="EMBL/GenBank/DDBJ databases">
        <title>Genome sequence of Oerskovia enterophila VJag, an agar and cellulose degrading bacterium.</title>
        <authorList>
            <person name="Poehlein A."/>
            <person name="Jag V."/>
            <person name="Bengelsdorf F."/>
            <person name="Duerre P."/>
            <person name="Daniel R."/>
        </authorList>
    </citation>
    <scope>NUCLEOTIDE SEQUENCE [LARGE SCALE GENOMIC DNA]</scope>
    <source>
        <strain evidence="3 4">VJag</strain>
    </source>
</reference>
<evidence type="ECO:0000313" key="3">
    <source>
        <dbReference type="EMBL" id="KZM34179.1"/>
    </source>
</evidence>
<dbReference type="InterPro" id="IPR018961">
    <property type="entry name" value="DnaJ_homolog_subfam-C_membr-28"/>
</dbReference>
<evidence type="ECO:0000256" key="1">
    <source>
        <dbReference type="SAM" id="MobiDB-lite"/>
    </source>
</evidence>
<feature type="region of interest" description="Disordered" evidence="1">
    <location>
        <begin position="1"/>
        <end position="53"/>
    </location>
</feature>
<dbReference type="PATRIC" id="fig|43678.3.peg.3152"/>
<feature type="region of interest" description="Disordered" evidence="1">
    <location>
        <begin position="169"/>
        <end position="217"/>
    </location>
</feature>
<dbReference type="STRING" id="43678.OJAG_30080"/>
<feature type="compositionally biased region" description="Basic and acidic residues" evidence="1">
    <location>
        <begin position="1"/>
        <end position="24"/>
    </location>
</feature>
<accession>A0A163QHQ8</accession>
<evidence type="ECO:0000313" key="4">
    <source>
        <dbReference type="Proteomes" id="UP000076447"/>
    </source>
</evidence>
<comment type="caution">
    <text evidence="3">The sequence shown here is derived from an EMBL/GenBank/DDBJ whole genome shotgun (WGS) entry which is preliminary data.</text>
</comment>
<evidence type="ECO:0000259" key="2">
    <source>
        <dbReference type="Pfam" id="PF09350"/>
    </source>
</evidence>
<feature type="domain" description="DnaJ homologue subfamily C member 28 conserved" evidence="2">
    <location>
        <begin position="55"/>
        <end position="121"/>
    </location>
</feature>
<dbReference type="Pfam" id="PF09350">
    <property type="entry name" value="DJC28_CD"/>
    <property type="match status" value="1"/>
</dbReference>
<dbReference type="AlphaFoldDB" id="A0A163QHQ8"/>
<name>A0A163QHQ8_9CELL</name>
<gene>
    <name evidence="3" type="ORF">OJAG_30080</name>
</gene>
<dbReference type="EMBL" id="LRIE01000081">
    <property type="protein sequence ID" value="KZM34179.1"/>
    <property type="molecule type" value="Genomic_DNA"/>
</dbReference>
<proteinExistence type="predicted"/>
<dbReference type="RefSeq" id="WP_068709463.1">
    <property type="nucleotide sequence ID" value="NZ_LRIE01000081.1"/>
</dbReference>
<sequence length="217" mass="24460">MSENDPVRRAAQYRVDREAAREAAEDPQEDGAEDEATEPPRTAGPRLPLENRGQWVDELVRQAMARGEFDDLPLAGKPIPGLGSHHDPDWWLKNLVEREQITGVLPPAQLRADDARLRDQLDRQFSEDSVREVVEEFNARVVDARRQLLGGPPVVTPLRDVEEEVALWRERRAPGGAPGPTASRTAADRSPRASRTQGATGTRRWWRRRARRDDDGT</sequence>
<protein>
    <recommendedName>
        <fullName evidence="2">DnaJ homologue subfamily C member 28 conserved domain-containing protein</fullName>
    </recommendedName>
</protein>
<organism evidence="3 4">
    <name type="scientific">Oerskovia enterophila</name>
    <dbReference type="NCBI Taxonomy" id="43678"/>
    <lineage>
        <taxon>Bacteria</taxon>
        <taxon>Bacillati</taxon>
        <taxon>Actinomycetota</taxon>
        <taxon>Actinomycetes</taxon>
        <taxon>Micrococcales</taxon>
        <taxon>Cellulomonadaceae</taxon>
        <taxon>Oerskovia</taxon>
    </lineage>
</organism>
<dbReference type="OrthoDB" id="3395286at2"/>
<feature type="compositionally biased region" description="Acidic residues" evidence="1">
    <location>
        <begin position="25"/>
        <end position="37"/>
    </location>
</feature>
<dbReference type="Proteomes" id="UP000076447">
    <property type="component" value="Unassembled WGS sequence"/>
</dbReference>